<dbReference type="InterPro" id="IPR036394">
    <property type="entry name" value="Ribosomal_uL22_sf"/>
</dbReference>
<dbReference type="OrthoDB" id="416470at2759"/>
<accession>G8YU48</accession>
<dbReference type="eggNOG" id="KOG1711">
    <property type="taxonomic scope" value="Eukaryota"/>
</dbReference>
<dbReference type="GO" id="GO:0005762">
    <property type="term" value="C:mitochondrial large ribosomal subunit"/>
    <property type="evidence" value="ECO:0007669"/>
    <property type="project" value="TreeGrafter"/>
</dbReference>
<reference evidence="7" key="2">
    <citation type="journal article" date="2012" name="G3 (Bethesda)">
        <title>Pichia sorbitophila, an interspecies yeast hybrid reveals early steps of genome resolution following polyploidization.</title>
        <authorList>
            <person name="Leh Louis V."/>
            <person name="Despons L."/>
            <person name="Friedrich A."/>
            <person name="Martin T."/>
            <person name="Durrens P."/>
            <person name="Casaregola S."/>
            <person name="Neuveglise C."/>
            <person name="Fairhead C."/>
            <person name="Marck C."/>
            <person name="Cruz J.A."/>
            <person name="Straub M.L."/>
            <person name="Kugler V."/>
            <person name="Sacerdot C."/>
            <person name="Uzunov Z."/>
            <person name="Thierry A."/>
            <person name="Weiss S."/>
            <person name="Bleykasten C."/>
            <person name="De Montigny J."/>
            <person name="Jacques N."/>
            <person name="Jung P."/>
            <person name="Lemaire M."/>
            <person name="Mallet S."/>
            <person name="Morel G."/>
            <person name="Richard G.F."/>
            <person name="Sarkar A."/>
            <person name="Savel G."/>
            <person name="Schacherer J."/>
            <person name="Seret M.L."/>
            <person name="Talla E."/>
            <person name="Samson G."/>
            <person name="Jubin C."/>
            <person name="Poulain J."/>
            <person name="Vacherie B."/>
            <person name="Barbe V."/>
            <person name="Pelletier E."/>
            <person name="Sherman D.J."/>
            <person name="Westhof E."/>
            <person name="Weissenbach J."/>
            <person name="Baret P.V."/>
            <person name="Wincker P."/>
            <person name="Gaillardin C."/>
            <person name="Dujon B."/>
            <person name="Souciet J.L."/>
        </authorList>
    </citation>
    <scope>NUCLEOTIDE SEQUENCE [LARGE SCALE GENOMIC DNA]</scope>
    <source>
        <strain evidence="7">ATCC MYA-4447 / BCRC 22081 / CBS 7064 / NBRC 10061 / NRRL Y-12695</strain>
    </source>
</reference>
<dbReference type="PANTHER" id="PTHR13501:SF8">
    <property type="entry name" value="LARGE RIBOSOMAL SUBUNIT PROTEIN UL22M"/>
    <property type="match status" value="1"/>
</dbReference>
<dbReference type="SUPFAM" id="SSF54843">
    <property type="entry name" value="Ribosomal protein L22"/>
    <property type="match status" value="1"/>
</dbReference>
<protein>
    <submittedName>
        <fullName evidence="6">Piso0_000490 protein</fullName>
    </submittedName>
</protein>
<dbReference type="OMA" id="WVQLADK"/>
<evidence type="ECO:0000313" key="5">
    <source>
        <dbReference type="EMBL" id="CCE72888.1"/>
    </source>
</evidence>
<dbReference type="PANTHER" id="PTHR13501">
    <property type="entry name" value="CHLOROPLAST 50S RIBOSOMAL PROTEIN L22-RELATED"/>
    <property type="match status" value="1"/>
</dbReference>
<evidence type="ECO:0000256" key="1">
    <source>
        <dbReference type="ARBA" id="ARBA00009451"/>
    </source>
</evidence>
<dbReference type="InterPro" id="IPR001063">
    <property type="entry name" value="Ribosomal_uL22"/>
</dbReference>
<keyword evidence="7" id="KW-1185">Reference proteome</keyword>
<keyword evidence="2 4" id="KW-0689">Ribosomal protein</keyword>
<dbReference type="Proteomes" id="UP000005222">
    <property type="component" value="Chromosome A"/>
</dbReference>
<evidence type="ECO:0000256" key="2">
    <source>
        <dbReference type="ARBA" id="ARBA00022980"/>
    </source>
</evidence>
<evidence type="ECO:0000313" key="7">
    <source>
        <dbReference type="Proteomes" id="UP000005222"/>
    </source>
</evidence>
<dbReference type="Pfam" id="PF00237">
    <property type="entry name" value="Ribosomal_L22"/>
    <property type="match status" value="1"/>
</dbReference>
<dbReference type="EMBL" id="FO082058">
    <property type="protein sequence ID" value="CCE73449.1"/>
    <property type="molecule type" value="Genomic_DNA"/>
</dbReference>
<dbReference type="AlphaFoldDB" id="G8YU48"/>
<gene>
    <name evidence="6" type="primary">Piso0_000490</name>
    <name evidence="5" type="ORF">GNLVRS01_PISO0A10494g</name>
    <name evidence="6" type="ORF">GNLVRS01_PISO0B10561g</name>
</gene>
<dbReference type="HOGENOM" id="CLU_081667_0_0_1"/>
<dbReference type="STRING" id="559304.G8YU48"/>
<dbReference type="InParanoid" id="G8YU48"/>
<dbReference type="Gene3D" id="3.90.470.10">
    <property type="entry name" value="Ribosomal protein L22/L17"/>
    <property type="match status" value="1"/>
</dbReference>
<organism evidence="6 7">
    <name type="scientific">Pichia sorbitophila (strain ATCC MYA-4447 / BCRC 22081 / CBS 7064 / NBRC 10061 / NRRL Y-12695)</name>
    <name type="common">Hybrid yeast</name>
    <dbReference type="NCBI Taxonomy" id="559304"/>
    <lineage>
        <taxon>Eukaryota</taxon>
        <taxon>Fungi</taxon>
        <taxon>Dikarya</taxon>
        <taxon>Ascomycota</taxon>
        <taxon>Saccharomycotina</taxon>
        <taxon>Pichiomycetes</taxon>
        <taxon>Debaryomycetaceae</taxon>
        <taxon>Millerozyma</taxon>
    </lineage>
</organism>
<proteinExistence type="inferred from homology"/>
<evidence type="ECO:0000313" key="6">
    <source>
        <dbReference type="EMBL" id="CCE73449.1"/>
    </source>
</evidence>
<dbReference type="InterPro" id="IPR047867">
    <property type="entry name" value="Ribosomal_uL22_bac/org-type"/>
</dbReference>
<dbReference type="Proteomes" id="UP000005222">
    <property type="component" value="Chromosome B"/>
</dbReference>
<dbReference type="FunCoup" id="G8YU48">
    <property type="interactions" value="488"/>
</dbReference>
<evidence type="ECO:0000256" key="4">
    <source>
        <dbReference type="RuleBase" id="RU004005"/>
    </source>
</evidence>
<sequence length="289" mass="33251">MVLTSIIPLIRRGAAMAPRLAPRPTVGMARQFHGGFALRNESFFGEVTKNDETKVQETNTEQVDPSNITPATDKALQDKYMEEARAEQISAEKYISPLKRKLFDLNVAQHGFFKNHQIVRDPDADKTYKLSLTVNEIDALEPSIYLRSYRIKSSTKKATVVNRLVRGYTVKSAINQLHFNPKKMATELERLLKRGLEQARKLNYDEEQLYIHALWVGSDGNWQKRVDPKARGRTGIITHPYVHLRAVLRTDLTTKRLRWERDQAFLAAKPSSGLNTEPLNFSVRPYFRW</sequence>
<evidence type="ECO:0000256" key="3">
    <source>
        <dbReference type="ARBA" id="ARBA00023274"/>
    </source>
</evidence>
<reference evidence="6" key="1">
    <citation type="submission" date="2011-10" db="EMBL/GenBank/DDBJ databases">
        <authorList>
            <person name="Genoscope - CEA"/>
        </authorList>
    </citation>
    <scope>NUCLEOTIDE SEQUENCE</scope>
    <source>
        <strain evidence="6">CBS 7064</strain>
    </source>
</reference>
<dbReference type="GO" id="GO:0006412">
    <property type="term" value="P:translation"/>
    <property type="evidence" value="ECO:0007669"/>
    <property type="project" value="InterPro"/>
</dbReference>
<dbReference type="GO" id="GO:0003735">
    <property type="term" value="F:structural constituent of ribosome"/>
    <property type="evidence" value="ECO:0007669"/>
    <property type="project" value="InterPro"/>
</dbReference>
<name>G8YU48_PICSO</name>
<keyword evidence="3 4" id="KW-0687">Ribonucleoprotein</keyword>
<comment type="similarity">
    <text evidence="1 4">Belongs to the universal ribosomal protein uL22 family.</text>
</comment>
<dbReference type="EMBL" id="FO082059">
    <property type="protein sequence ID" value="CCE72888.1"/>
    <property type="molecule type" value="Genomic_DNA"/>
</dbReference>